<dbReference type="Ensembl" id="ENSPTET00000054233.1">
    <property type="protein sequence ID" value="ENSPTEP00000040468.1"/>
    <property type="gene ID" value="ENSPTEG00000037279.1"/>
</dbReference>
<name>A0A8C9IRG0_9PRIM</name>
<sequence length="115" mass="12297">MGQDRVAVWPSPESSSPSPEGKRESGIALRPECPPAAPWACALGVGLCPCKGLATWPFWSRHFVPPIPTPQSQPSISSSHCGPGLGEPRHSPPPPWTDQAPPCVHPHPRCERATE</sequence>
<proteinExistence type="predicted"/>
<dbReference type="Proteomes" id="UP000694416">
    <property type="component" value="Unplaced"/>
</dbReference>
<dbReference type="AlphaFoldDB" id="A0A8C9IRG0"/>
<feature type="compositionally biased region" description="Low complexity" evidence="1">
    <location>
        <begin position="10"/>
        <end position="19"/>
    </location>
</feature>
<organism evidence="2 3">
    <name type="scientific">Piliocolobus tephrosceles</name>
    <name type="common">Ugandan red Colobus</name>
    <dbReference type="NCBI Taxonomy" id="591936"/>
    <lineage>
        <taxon>Eukaryota</taxon>
        <taxon>Metazoa</taxon>
        <taxon>Chordata</taxon>
        <taxon>Craniata</taxon>
        <taxon>Vertebrata</taxon>
        <taxon>Euteleostomi</taxon>
        <taxon>Mammalia</taxon>
        <taxon>Eutheria</taxon>
        <taxon>Euarchontoglires</taxon>
        <taxon>Primates</taxon>
        <taxon>Haplorrhini</taxon>
        <taxon>Catarrhini</taxon>
        <taxon>Cercopithecidae</taxon>
        <taxon>Colobinae</taxon>
        <taxon>Piliocolobus</taxon>
    </lineage>
</organism>
<evidence type="ECO:0000256" key="1">
    <source>
        <dbReference type="SAM" id="MobiDB-lite"/>
    </source>
</evidence>
<reference evidence="2" key="2">
    <citation type="submission" date="2025-09" db="UniProtKB">
        <authorList>
            <consortium name="Ensembl"/>
        </authorList>
    </citation>
    <scope>IDENTIFICATION</scope>
</reference>
<protein>
    <submittedName>
        <fullName evidence="2">Uncharacterized protein</fullName>
    </submittedName>
</protein>
<reference evidence="2" key="1">
    <citation type="submission" date="2025-08" db="UniProtKB">
        <authorList>
            <consortium name="Ensembl"/>
        </authorList>
    </citation>
    <scope>IDENTIFICATION</scope>
</reference>
<evidence type="ECO:0000313" key="3">
    <source>
        <dbReference type="Proteomes" id="UP000694416"/>
    </source>
</evidence>
<accession>A0A8C9IRG0</accession>
<feature type="region of interest" description="Disordered" evidence="1">
    <location>
        <begin position="67"/>
        <end position="115"/>
    </location>
</feature>
<evidence type="ECO:0000313" key="2">
    <source>
        <dbReference type="Ensembl" id="ENSPTEP00000040468.1"/>
    </source>
</evidence>
<keyword evidence="3" id="KW-1185">Reference proteome</keyword>
<feature type="region of interest" description="Disordered" evidence="1">
    <location>
        <begin position="1"/>
        <end position="29"/>
    </location>
</feature>